<dbReference type="InterPro" id="IPR000504">
    <property type="entry name" value="RRM_dom"/>
</dbReference>
<evidence type="ECO:0000256" key="2">
    <source>
        <dbReference type="ARBA" id="ARBA00022884"/>
    </source>
</evidence>
<feature type="domain" description="RRM" evidence="6">
    <location>
        <begin position="113"/>
        <end position="194"/>
    </location>
</feature>
<dbReference type="EMBL" id="JAMQYH010000002">
    <property type="protein sequence ID" value="KAJ1697899.1"/>
    <property type="molecule type" value="Genomic_DNA"/>
</dbReference>
<feature type="compositionally biased region" description="Polar residues" evidence="4">
    <location>
        <begin position="380"/>
        <end position="406"/>
    </location>
</feature>
<gene>
    <name evidence="7" type="ORF">LUZ63_006411</name>
</gene>
<keyword evidence="8" id="KW-1185">Reference proteome</keyword>
<feature type="compositionally biased region" description="Low complexity" evidence="4">
    <location>
        <begin position="446"/>
        <end position="464"/>
    </location>
</feature>
<reference evidence="7" key="1">
    <citation type="journal article" date="2022" name="Cell">
        <title>Repeat-based holocentromeres influence genome architecture and karyotype evolution.</title>
        <authorList>
            <person name="Hofstatter P.G."/>
            <person name="Thangavel G."/>
            <person name="Lux T."/>
            <person name="Neumann P."/>
            <person name="Vondrak T."/>
            <person name="Novak P."/>
            <person name="Zhang M."/>
            <person name="Costa L."/>
            <person name="Castellani M."/>
            <person name="Scott A."/>
            <person name="Toegelov H."/>
            <person name="Fuchs J."/>
            <person name="Mata-Sucre Y."/>
            <person name="Dias Y."/>
            <person name="Vanzela A.L.L."/>
            <person name="Huettel B."/>
            <person name="Almeida C.C.S."/>
            <person name="Simkova H."/>
            <person name="Souza G."/>
            <person name="Pedrosa-Harand A."/>
            <person name="Macas J."/>
            <person name="Mayer K.F.X."/>
            <person name="Houben A."/>
            <person name="Marques A."/>
        </authorList>
    </citation>
    <scope>NUCLEOTIDE SEQUENCE</scope>
    <source>
        <strain evidence="7">RhyBre1mFocal</strain>
    </source>
</reference>
<dbReference type="CDD" id="cd00201">
    <property type="entry name" value="WW"/>
    <property type="match status" value="1"/>
</dbReference>
<dbReference type="SMART" id="SM00360">
    <property type="entry name" value="RRM"/>
    <property type="match status" value="2"/>
</dbReference>
<evidence type="ECO:0000256" key="3">
    <source>
        <dbReference type="PROSITE-ProRule" id="PRU00176"/>
    </source>
</evidence>
<dbReference type="SUPFAM" id="SSF54928">
    <property type="entry name" value="RNA-binding domain, RBD"/>
    <property type="match status" value="2"/>
</dbReference>
<dbReference type="InterPro" id="IPR036020">
    <property type="entry name" value="WW_dom_sf"/>
</dbReference>
<feature type="compositionally biased region" description="Polar residues" evidence="4">
    <location>
        <begin position="339"/>
        <end position="353"/>
    </location>
</feature>
<dbReference type="GO" id="GO:0003723">
    <property type="term" value="F:RNA binding"/>
    <property type="evidence" value="ECO:0007669"/>
    <property type="project" value="UniProtKB-UniRule"/>
</dbReference>
<protein>
    <submittedName>
        <fullName evidence="7">Uncharacterized protein</fullName>
    </submittedName>
</protein>
<dbReference type="AlphaFoldDB" id="A0A9Q0CPQ6"/>
<feature type="compositionally biased region" description="Polar residues" evidence="4">
    <location>
        <begin position="482"/>
        <end position="494"/>
    </location>
</feature>
<evidence type="ECO:0000259" key="5">
    <source>
        <dbReference type="PROSITE" id="PS50020"/>
    </source>
</evidence>
<dbReference type="InterPro" id="IPR035979">
    <property type="entry name" value="RBD_domain_sf"/>
</dbReference>
<feature type="region of interest" description="Disordered" evidence="4">
    <location>
        <begin position="288"/>
        <end position="506"/>
    </location>
</feature>
<comment type="caution">
    <text evidence="7">The sequence shown here is derived from an EMBL/GenBank/DDBJ whole genome shotgun (WGS) entry which is preliminary data.</text>
</comment>
<feature type="compositionally biased region" description="Low complexity" evidence="4">
    <location>
        <begin position="659"/>
        <end position="674"/>
    </location>
</feature>
<dbReference type="Proteomes" id="UP001151287">
    <property type="component" value="Unassembled WGS sequence"/>
</dbReference>
<feature type="domain" description="RRM" evidence="6">
    <location>
        <begin position="208"/>
        <end position="288"/>
    </location>
</feature>
<evidence type="ECO:0000259" key="6">
    <source>
        <dbReference type="PROSITE" id="PS50102"/>
    </source>
</evidence>
<dbReference type="PROSITE" id="PS50020">
    <property type="entry name" value="WW_DOMAIN_2"/>
    <property type="match status" value="1"/>
</dbReference>
<evidence type="ECO:0000313" key="8">
    <source>
        <dbReference type="Proteomes" id="UP001151287"/>
    </source>
</evidence>
<dbReference type="PROSITE" id="PS50102">
    <property type="entry name" value="RRM"/>
    <property type="match status" value="2"/>
</dbReference>
<dbReference type="Pfam" id="PF00397">
    <property type="entry name" value="WW"/>
    <property type="match status" value="1"/>
</dbReference>
<feature type="region of interest" description="Disordered" evidence="4">
    <location>
        <begin position="1"/>
        <end position="109"/>
    </location>
</feature>
<dbReference type="PANTHER" id="PTHR24012">
    <property type="entry name" value="RNA BINDING PROTEIN"/>
    <property type="match status" value="1"/>
</dbReference>
<feature type="region of interest" description="Disordered" evidence="4">
    <location>
        <begin position="643"/>
        <end position="674"/>
    </location>
</feature>
<evidence type="ECO:0000256" key="1">
    <source>
        <dbReference type="ARBA" id="ARBA00022737"/>
    </source>
</evidence>
<feature type="compositionally biased region" description="Gly residues" evidence="4">
    <location>
        <begin position="55"/>
        <end position="88"/>
    </location>
</feature>
<proteinExistence type="predicted"/>
<feature type="region of interest" description="Disordered" evidence="4">
    <location>
        <begin position="702"/>
        <end position="730"/>
    </location>
</feature>
<evidence type="ECO:0000313" key="7">
    <source>
        <dbReference type="EMBL" id="KAJ1697899.1"/>
    </source>
</evidence>
<feature type="region of interest" description="Disordered" evidence="4">
    <location>
        <begin position="553"/>
        <end position="574"/>
    </location>
</feature>
<dbReference type="OrthoDB" id="410044at2759"/>
<feature type="compositionally biased region" description="Gly residues" evidence="4">
    <location>
        <begin position="296"/>
        <end position="306"/>
    </location>
</feature>
<feature type="compositionally biased region" description="Gly residues" evidence="4">
    <location>
        <begin position="36"/>
        <end position="46"/>
    </location>
</feature>
<dbReference type="FunFam" id="3.30.70.330:FF:000332">
    <property type="entry name" value="flowering time control protein FCA isoform X2"/>
    <property type="match status" value="1"/>
</dbReference>
<feature type="compositionally biased region" description="Polar residues" evidence="4">
    <location>
        <begin position="465"/>
        <end position="474"/>
    </location>
</feature>
<keyword evidence="1" id="KW-0677">Repeat</keyword>
<dbReference type="SUPFAM" id="SSF51045">
    <property type="entry name" value="WW domain"/>
    <property type="match status" value="1"/>
</dbReference>
<dbReference type="Gene3D" id="3.30.70.330">
    <property type="match status" value="2"/>
</dbReference>
<feature type="compositionally biased region" description="Polar residues" evidence="4">
    <location>
        <begin position="563"/>
        <end position="574"/>
    </location>
</feature>
<name>A0A9Q0CPQ6_9POAL</name>
<feature type="domain" description="WW" evidence="5">
    <location>
        <begin position="590"/>
        <end position="623"/>
    </location>
</feature>
<accession>A0A9Q0CPQ6</accession>
<feature type="compositionally biased region" description="Basic and acidic residues" evidence="4">
    <location>
        <begin position="1"/>
        <end position="14"/>
    </location>
</feature>
<keyword evidence="2 3" id="KW-0694">RNA-binding</keyword>
<sequence length="730" mass="79274">MDRNRGERSGDRHRTQSRWSSGSPTHGANHRHPRSGGEGFSGGGGRFHPYRGGNDYDGGFRGGPGGGGGGGGGGPGGGFNGPPMGGGPMPGPRRGGFSSRGDSPDREGRSSFVKLFIGSVPSTATEEDIRPLFEEHGNVIEVAFIKDKKTGEQRGCCFVKYSTHEEAERAIRALHNQYTLPGEHSPIQVRYADGERERHGQFQGAAENKLFVASMNKQATAQEILEIFAPYGHVEDVYIMRDAMKQSKGCGFVKFATREQAASAMNDLNGNFIMRGCDQPLIVRFAEPKRPRPGESRGGPAFGGPGFSPRSDTALVIRTTANLDEPRDRRGPPEPWRPQSPQALGGNQFNNYGPDNYPTGRGGPVTSSTDSANVFAPTMFPSNGTLPNHSAAPSSAQPGSNLSMSQIRPGMAMPQMSSMQKPLVSPQQNFPTMPLQNPQQMQGPLSQPQIQQMPGPGQGPQSGSLNSFGQNAPSQIPGLGTQMPNQTFLQQNAPPSGAPLQPPLGMQQQFPHLQQQQQVPQLMLQQQQQALQSSFQSSQQAIMQLQQQLQIMQQQAQGPKQQPMTGTSTPTGNQASVMPAPPLPATAPSLPLTCNWTEHTSPEGFKYYYNNITKESKWEKPEEFLLYEQQKLMLLQQQQQKLAMQHLQPPSQPQPPLAQMPQVQQGPPQMPLKQQQLMQPPLQFQAGQQGLQDLNFAQLQAAGPGVDSTRIQQGVQAAQDWAWKNKPTGQ</sequence>
<dbReference type="InterPro" id="IPR001202">
    <property type="entry name" value="WW_dom"/>
</dbReference>
<feature type="compositionally biased region" description="Polar residues" evidence="4">
    <location>
        <begin position="415"/>
        <end position="445"/>
    </location>
</feature>
<feature type="compositionally biased region" description="Low complexity" evidence="4">
    <location>
        <begin position="553"/>
        <end position="562"/>
    </location>
</feature>
<dbReference type="Gene3D" id="2.20.70.10">
    <property type="match status" value="1"/>
</dbReference>
<evidence type="ECO:0000256" key="4">
    <source>
        <dbReference type="SAM" id="MobiDB-lite"/>
    </source>
</evidence>
<organism evidence="7 8">
    <name type="scientific">Rhynchospora breviuscula</name>
    <dbReference type="NCBI Taxonomy" id="2022672"/>
    <lineage>
        <taxon>Eukaryota</taxon>
        <taxon>Viridiplantae</taxon>
        <taxon>Streptophyta</taxon>
        <taxon>Embryophyta</taxon>
        <taxon>Tracheophyta</taxon>
        <taxon>Spermatophyta</taxon>
        <taxon>Magnoliopsida</taxon>
        <taxon>Liliopsida</taxon>
        <taxon>Poales</taxon>
        <taxon>Cyperaceae</taxon>
        <taxon>Cyperoideae</taxon>
        <taxon>Rhynchosporeae</taxon>
        <taxon>Rhynchospora</taxon>
    </lineage>
</organism>
<dbReference type="InterPro" id="IPR012677">
    <property type="entry name" value="Nucleotide-bd_a/b_plait_sf"/>
</dbReference>
<dbReference type="Pfam" id="PF00076">
    <property type="entry name" value="RRM_1"/>
    <property type="match status" value="2"/>
</dbReference>
<dbReference type="SMART" id="SM00456">
    <property type="entry name" value="WW"/>
    <property type="match status" value="1"/>
</dbReference>
<feature type="compositionally biased region" description="Polar residues" evidence="4">
    <location>
        <begin position="17"/>
        <end position="26"/>
    </location>
</feature>